<evidence type="ECO:0000256" key="5">
    <source>
        <dbReference type="ARBA" id="ARBA00023136"/>
    </source>
</evidence>
<protein>
    <submittedName>
        <fullName evidence="8">Uncharacterized protein</fullName>
    </submittedName>
</protein>
<dbReference type="AlphaFoldDB" id="A0AA35YXG1"/>
<dbReference type="EMBL" id="OX465080">
    <property type="protein sequence ID" value="CAI9281809.1"/>
    <property type="molecule type" value="Genomic_DNA"/>
</dbReference>
<evidence type="ECO:0000256" key="1">
    <source>
        <dbReference type="ARBA" id="ARBA00004141"/>
    </source>
</evidence>
<evidence type="ECO:0000256" key="4">
    <source>
        <dbReference type="ARBA" id="ARBA00022989"/>
    </source>
</evidence>
<keyword evidence="4 7" id="KW-1133">Transmembrane helix</keyword>
<dbReference type="GO" id="GO:0009507">
    <property type="term" value="C:chloroplast"/>
    <property type="evidence" value="ECO:0007669"/>
    <property type="project" value="TreeGrafter"/>
</dbReference>
<comment type="subcellular location">
    <subcellularLocation>
        <location evidence="1">Membrane</location>
        <topology evidence="1">Multi-pass membrane protein</topology>
    </subcellularLocation>
</comment>
<accession>A0AA35YXG1</accession>
<comment type="similarity">
    <text evidence="2">Belongs to the multi antimicrobial extrusion (MATE) (TC 2.A.66.1) family.</text>
</comment>
<keyword evidence="9" id="KW-1185">Reference proteome</keyword>
<feature type="transmembrane region" description="Helical" evidence="7">
    <location>
        <begin position="141"/>
        <end position="170"/>
    </location>
</feature>
<evidence type="ECO:0000313" key="8">
    <source>
        <dbReference type="EMBL" id="CAI9281809.1"/>
    </source>
</evidence>
<dbReference type="PANTHER" id="PTHR42893">
    <property type="entry name" value="PROTEIN DETOXIFICATION 44, CHLOROPLASTIC-RELATED"/>
    <property type="match status" value="1"/>
</dbReference>
<reference evidence="8" key="1">
    <citation type="submission" date="2023-04" db="EMBL/GenBank/DDBJ databases">
        <authorList>
            <person name="Vijverberg K."/>
            <person name="Xiong W."/>
            <person name="Schranz E."/>
        </authorList>
    </citation>
    <scope>NUCLEOTIDE SEQUENCE</scope>
</reference>
<evidence type="ECO:0000256" key="2">
    <source>
        <dbReference type="ARBA" id="ARBA00010199"/>
    </source>
</evidence>
<evidence type="ECO:0000256" key="7">
    <source>
        <dbReference type="SAM" id="Phobius"/>
    </source>
</evidence>
<gene>
    <name evidence="8" type="ORF">LSALG_LOCUS21482</name>
</gene>
<keyword evidence="5 7" id="KW-0472">Membrane</keyword>
<dbReference type="GO" id="GO:0016020">
    <property type="term" value="C:membrane"/>
    <property type="evidence" value="ECO:0007669"/>
    <property type="project" value="UniProtKB-SubCell"/>
</dbReference>
<name>A0AA35YXG1_LACSI</name>
<dbReference type="Gene3D" id="3.90.70.10">
    <property type="entry name" value="Cysteine proteinases"/>
    <property type="match status" value="1"/>
</dbReference>
<keyword evidence="6" id="KW-0175">Coiled coil</keyword>
<dbReference type="InterPro" id="IPR044644">
    <property type="entry name" value="DinF-like"/>
</dbReference>
<dbReference type="PANTHER" id="PTHR42893:SF45">
    <property type="entry name" value="PROTEIN DETOXIFICATION 45, CHLOROPLASTIC"/>
    <property type="match status" value="1"/>
</dbReference>
<feature type="transmembrane region" description="Helical" evidence="7">
    <location>
        <begin position="190"/>
        <end position="211"/>
    </location>
</feature>
<evidence type="ECO:0000256" key="3">
    <source>
        <dbReference type="ARBA" id="ARBA00022692"/>
    </source>
</evidence>
<proteinExistence type="inferred from homology"/>
<feature type="coiled-coil region" evidence="6">
    <location>
        <begin position="81"/>
        <end position="108"/>
    </location>
</feature>
<evidence type="ECO:0000256" key="6">
    <source>
        <dbReference type="SAM" id="Coils"/>
    </source>
</evidence>
<dbReference type="Proteomes" id="UP001177003">
    <property type="component" value="Chromosome 4"/>
</dbReference>
<dbReference type="SUPFAM" id="SSF54001">
    <property type="entry name" value="Cysteine proteinases"/>
    <property type="match status" value="1"/>
</dbReference>
<organism evidence="8 9">
    <name type="scientific">Lactuca saligna</name>
    <name type="common">Willowleaf lettuce</name>
    <dbReference type="NCBI Taxonomy" id="75948"/>
    <lineage>
        <taxon>Eukaryota</taxon>
        <taxon>Viridiplantae</taxon>
        <taxon>Streptophyta</taxon>
        <taxon>Embryophyta</taxon>
        <taxon>Tracheophyta</taxon>
        <taxon>Spermatophyta</taxon>
        <taxon>Magnoliopsida</taxon>
        <taxon>eudicotyledons</taxon>
        <taxon>Gunneridae</taxon>
        <taxon>Pentapetalae</taxon>
        <taxon>asterids</taxon>
        <taxon>campanulids</taxon>
        <taxon>Asterales</taxon>
        <taxon>Asteraceae</taxon>
        <taxon>Cichorioideae</taxon>
        <taxon>Cichorieae</taxon>
        <taxon>Lactucinae</taxon>
        <taxon>Lactuca</taxon>
    </lineage>
</organism>
<evidence type="ECO:0000313" key="9">
    <source>
        <dbReference type="Proteomes" id="UP001177003"/>
    </source>
</evidence>
<dbReference type="InterPro" id="IPR038765">
    <property type="entry name" value="Papain-like_cys_pep_sf"/>
</dbReference>
<keyword evidence="3 7" id="KW-0812">Transmembrane</keyword>
<sequence length="238" mass="26497">MVDEIMDISVDVLNSISLKEAFQKLFQPGILDGNNKYKCDNCKKLVAARKQICILNTKLAIAGSVTHNVIRDLFGVKLDMTKYAEQEIRKLKRQIDDLREERDRCISQIYRKEEDILAGKMSMALIASSVSKGDYRSMKDITYFVLTIGFVMGVTLVAILGVSFGSIVTLQPLNALAFIVDGLHYGVSDFPYVAYSMMLVGILSSAFLFYAPSGFGLHGVWSGLTLFMGLRKLAGRIR</sequence>